<dbReference type="Pfam" id="PF00020">
    <property type="entry name" value="TNFR_c6"/>
    <property type="match status" value="1"/>
</dbReference>
<dbReference type="SUPFAM" id="SSF57586">
    <property type="entry name" value="TNF receptor-like"/>
    <property type="match status" value="1"/>
</dbReference>
<protein>
    <recommendedName>
        <fullName evidence="1">TNFR-Cys domain-containing protein</fullName>
    </recommendedName>
</protein>
<name>A0ABU7B904_9TELE</name>
<dbReference type="Gene3D" id="2.10.50.10">
    <property type="entry name" value="Tumor Necrosis Factor Receptor, subunit A, domain 2"/>
    <property type="match status" value="1"/>
</dbReference>
<dbReference type="PANTHER" id="PTHR46838:SF1">
    <property type="entry name" value="TUMOR NECROSIS FACTOR RECEPTOR SUPERFAMILY MEMBER 14"/>
    <property type="match status" value="1"/>
</dbReference>
<evidence type="ECO:0000313" key="3">
    <source>
        <dbReference type="Proteomes" id="UP001345963"/>
    </source>
</evidence>
<accession>A0ABU7B904</accession>
<organism evidence="2 3">
    <name type="scientific">Ataeniobius toweri</name>
    <dbReference type="NCBI Taxonomy" id="208326"/>
    <lineage>
        <taxon>Eukaryota</taxon>
        <taxon>Metazoa</taxon>
        <taxon>Chordata</taxon>
        <taxon>Craniata</taxon>
        <taxon>Vertebrata</taxon>
        <taxon>Euteleostomi</taxon>
        <taxon>Actinopterygii</taxon>
        <taxon>Neopterygii</taxon>
        <taxon>Teleostei</taxon>
        <taxon>Neoteleostei</taxon>
        <taxon>Acanthomorphata</taxon>
        <taxon>Ovalentaria</taxon>
        <taxon>Atherinomorphae</taxon>
        <taxon>Cyprinodontiformes</taxon>
        <taxon>Goodeidae</taxon>
        <taxon>Ataeniobius</taxon>
    </lineage>
</organism>
<dbReference type="EMBL" id="JAHUTI010046269">
    <property type="protein sequence ID" value="MED6247012.1"/>
    <property type="molecule type" value="Genomic_DNA"/>
</dbReference>
<gene>
    <name evidence="2" type="ORF">ATANTOWER_027965</name>
</gene>
<proteinExistence type="predicted"/>
<dbReference type="Proteomes" id="UP001345963">
    <property type="component" value="Unassembled WGS sequence"/>
</dbReference>
<feature type="domain" description="TNFR-Cys" evidence="1">
    <location>
        <begin position="47"/>
        <end position="69"/>
    </location>
</feature>
<evidence type="ECO:0000313" key="2">
    <source>
        <dbReference type="EMBL" id="MED6247012.1"/>
    </source>
</evidence>
<evidence type="ECO:0000259" key="1">
    <source>
        <dbReference type="Pfam" id="PF00020"/>
    </source>
</evidence>
<dbReference type="InterPro" id="IPR001368">
    <property type="entry name" value="TNFR/NGFR_Cys_rich_reg"/>
</dbReference>
<dbReference type="PANTHER" id="PTHR46838">
    <property type="entry name" value="TUMOR NECROSIS FACTOR RECEPTOR SUPERFAMILY MEMBER 14"/>
    <property type="match status" value="1"/>
</dbReference>
<feature type="non-terminal residue" evidence="2">
    <location>
        <position position="70"/>
    </location>
</feature>
<reference evidence="2 3" key="1">
    <citation type="submission" date="2021-07" db="EMBL/GenBank/DDBJ databases">
        <authorList>
            <person name="Palmer J.M."/>
        </authorList>
    </citation>
    <scope>NUCLEOTIDE SEQUENCE [LARGE SCALE GENOMIC DNA]</scope>
    <source>
        <strain evidence="2 3">AT_MEX2019</strain>
        <tissue evidence="2">Muscle</tissue>
    </source>
</reference>
<keyword evidence="3" id="KW-1185">Reference proteome</keyword>
<sequence>MRAFRVQTITCPHTEYKIDNNCCPMCPSGSRVKTDCTEFRRRSCLPCTDGTYMDLPNGEKRCSPCSTCDS</sequence>
<comment type="caution">
    <text evidence="2">The sequence shown here is derived from an EMBL/GenBank/DDBJ whole genome shotgun (WGS) entry which is preliminary data.</text>
</comment>